<dbReference type="Proteomes" id="UP001620626">
    <property type="component" value="Unassembled WGS sequence"/>
</dbReference>
<dbReference type="Pfam" id="PF00240">
    <property type="entry name" value="ubiquitin"/>
    <property type="match status" value="2"/>
</dbReference>
<dbReference type="PANTHER" id="PTHR10621:SF0">
    <property type="entry name" value="UV EXCISION REPAIR PROTEIN RAD23"/>
    <property type="match status" value="1"/>
</dbReference>
<dbReference type="PROSITE" id="PS50053">
    <property type="entry name" value="UBIQUITIN_2"/>
    <property type="match status" value="2"/>
</dbReference>
<evidence type="ECO:0000313" key="3">
    <source>
        <dbReference type="Proteomes" id="UP001620626"/>
    </source>
</evidence>
<organism evidence="2 3">
    <name type="scientific">Heterodera trifolii</name>
    <dbReference type="NCBI Taxonomy" id="157864"/>
    <lineage>
        <taxon>Eukaryota</taxon>
        <taxon>Metazoa</taxon>
        <taxon>Ecdysozoa</taxon>
        <taxon>Nematoda</taxon>
        <taxon>Chromadorea</taxon>
        <taxon>Rhabditida</taxon>
        <taxon>Tylenchina</taxon>
        <taxon>Tylenchomorpha</taxon>
        <taxon>Tylenchoidea</taxon>
        <taxon>Heteroderidae</taxon>
        <taxon>Heteroderinae</taxon>
        <taxon>Heterodera</taxon>
    </lineage>
</organism>
<feature type="domain" description="Ubiquitin-like" evidence="1">
    <location>
        <begin position="34"/>
        <end position="109"/>
    </location>
</feature>
<dbReference type="PRINTS" id="PR00348">
    <property type="entry name" value="UBIQUITIN"/>
</dbReference>
<dbReference type="InterPro" id="IPR029071">
    <property type="entry name" value="Ubiquitin-like_domsf"/>
</dbReference>
<dbReference type="PANTHER" id="PTHR10621">
    <property type="entry name" value="UV EXCISION REPAIR PROTEIN RAD23"/>
    <property type="match status" value="1"/>
</dbReference>
<evidence type="ECO:0000259" key="1">
    <source>
        <dbReference type="PROSITE" id="PS50053"/>
    </source>
</evidence>
<reference evidence="2 3" key="1">
    <citation type="submission" date="2024-10" db="EMBL/GenBank/DDBJ databases">
        <authorList>
            <person name="Kim D."/>
        </authorList>
    </citation>
    <scope>NUCLEOTIDE SEQUENCE [LARGE SCALE GENOMIC DNA]</scope>
    <source>
        <strain evidence="2">BH-2024</strain>
    </source>
</reference>
<evidence type="ECO:0000313" key="2">
    <source>
        <dbReference type="EMBL" id="KAL3094165.1"/>
    </source>
</evidence>
<proteinExistence type="predicted"/>
<dbReference type="Gene3D" id="3.10.20.90">
    <property type="entry name" value="Phosphatidylinositol 3-kinase Catalytic Subunit, Chain A, domain 1"/>
    <property type="match status" value="2"/>
</dbReference>
<protein>
    <recommendedName>
        <fullName evidence="1">Ubiquitin-like domain-containing protein</fullName>
    </recommendedName>
</protein>
<dbReference type="AlphaFoldDB" id="A0ABD2JUG8"/>
<sequence>MVKHFGFSSLSVGISAGLMTVLLLTIMPSSSDCFPITLEIVQELTGHMKTVTVDVEGKETVQILKKKIQKKTKIEPERQTLQHQHKELENDQKLEDCWIVENSEVLMLVDLEQKLINGSTNAFKIKKQLKKLIIQEALDNKTKEHIQSDSQRLTLQHGTTADKVVLNDTKQMEEYGIRKEKEVKEEKREKKEDKEEIKLTIWVNGTDTVQMLKQKIKNQMGNGPIPTGQTLRYNKKISSNQGQIEETIILMEFDRIKFDVWYDNGKTLSVEVQMTDTVKELKDKIKAKVDIPPEGQILFIQKTDSVLGDKMTMQECDILTGKQIHLKKKKENEEGNVKEENEKKEE</sequence>
<feature type="domain" description="Ubiquitin-like" evidence="1">
    <location>
        <begin position="256"/>
        <end position="333"/>
    </location>
</feature>
<dbReference type="EMBL" id="JBICBT010000903">
    <property type="protein sequence ID" value="KAL3094165.1"/>
    <property type="molecule type" value="Genomic_DNA"/>
</dbReference>
<gene>
    <name evidence="2" type="ORF">niasHT_028254</name>
</gene>
<name>A0ABD2JUG8_9BILA</name>
<accession>A0ABD2JUG8</accession>
<keyword evidence="3" id="KW-1185">Reference proteome</keyword>
<dbReference type="SMART" id="SM00213">
    <property type="entry name" value="UBQ"/>
    <property type="match status" value="2"/>
</dbReference>
<dbReference type="InterPro" id="IPR019956">
    <property type="entry name" value="Ubiquitin_dom"/>
</dbReference>
<dbReference type="InterPro" id="IPR000626">
    <property type="entry name" value="Ubiquitin-like_dom"/>
</dbReference>
<dbReference type="SUPFAM" id="SSF54236">
    <property type="entry name" value="Ubiquitin-like"/>
    <property type="match status" value="3"/>
</dbReference>
<comment type="caution">
    <text evidence="2">The sequence shown here is derived from an EMBL/GenBank/DDBJ whole genome shotgun (WGS) entry which is preliminary data.</text>
</comment>